<dbReference type="InterPro" id="IPR013320">
    <property type="entry name" value="ConA-like_dom_sf"/>
</dbReference>
<evidence type="ECO:0000256" key="10">
    <source>
        <dbReference type="SAM" id="Phobius"/>
    </source>
</evidence>
<evidence type="ECO:0000256" key="7">
    <source>
        <dbReference type="ARBA" id="ARBA00023180"/>
    </source>
</evidence>
<gene>
    <name evidence="12" type="ORF">MSAN_01837100</name>
</gene>
<sequence length="608" mass="66267">MKRATQAQGAGAYAPVPSTSTLSPPTPNSNPSSTHNFGSLRESLTNGVATGEIGAGYGPYSYPQPNRDKALTRSNTSSLTPQFWDNDPDLDDALHNPGRDDKSFTVFSLRGWLNASALFLLCAGIIVLFAGYPVISSFGSGTSTLGASNLGGINKTGQVPDLISFPSPIDKDTPTDVYSRTGITDGKKYNLIFSDEFNTDGRSFYPGDDPYWEAVDLHYWPTGDLEWYDPGAITTANGSLVITMWEQDYHDLNFVSGMMQTWNKVLFSLSTPVHKAYALQFCFTTGYVEVKVSFPGTTNTPGFWPGAWTMGNLGRAGYGATTEGMWPYTYDSCDVGTLKNQTAEDGTPVAAATGGEGNTLSYLPGQRVSACTCPGEDHPGPDVSVGRGVPEIDILEAQIDVSQSPYEGQVSQSFQCAPFNINWDFDNTSTTFASETLTKFNGYRGSQTQQAVSALTYIPDTVYSGEDYGVYGFEYWADPDNRQDGYITWVASGTESWTMKAGALGPDSVAEIGQRLIPEEPMYLILNLGMSPGFQHQDFEHMTFPNQMFVDYIRVYQREGVSEGATCNPSKYPTSDYINNHLNAYTDANFTIWSDAGYTFPKNSLNGC</sequence>
<dbReference type="AlphaFoldDB" id="A0A8H7CS38"/>
<evidence type="ECO:0000256" key="6">
    <source>
        <dbReference type="ARBA" id="ARBA00023136"/>
    </source>
</evidence>
<dbReference type="PANTHER" id="PTHR31361">
    <property type="entry name" value="BETA-GLUCAN SYNTHESIS-ASSOCIATED PROTEIN KRE6-RELATED"/>
    <property type="match status" value="1"/>
</dbReference>
<evidence type="ECO:0000256" key="2">
    <source>
        <dbReference type="ARBA" id="ARBA00010962"/>
    </source>
</evidence>
<reference evidence="12" key="1">
    <citation type="submission" date="2020-05" db="EMBL/GenBank/DDBJ databases">
        <title>Mycena genomes resolve the evolution of fungal bioluminescence.</title>
        <authorList>
            <person name="Tsai I.J."/>
        </authorList>
    </citation>
    <scope>NUCLEOTIDE SEQUENCE</scope>
    <source>
        <strain evidence="12">160909Yilan</strain>
    </source>
</reference>
<dbReference type="GO" id="GO:0005789">
    <property type="term" value="C:endoplasmic reticulum membrane"/>
    <property type="evidence" value="ECO:0007669"/>
    <property type="project" value="TreeGrafter"/>
</dbReference>
<keyword evidence="13" id="KW-1185">Reference proteome</keyword>
<evidence type="ECO:0000256" key="8">
    <source>
        <dbReference type="ARBA" id="ARBA00023316"/>
    </source>
</evidence>
<evidence type="ECO:0000256" key="4">
    <source>
        <dbReference type="ARBA" id="ARBA00022968"/>
    </source>
</evidence>
<evidence type="ECO:0000256" key="1">
    <source>
        <dbReference type="ARBA" id="ARBA00004606"/>
    </source>
</evidence>
<dbReference type="Proteomes" id="UP000623467">
    <property type="component" value="Unassembled WGS sequence"/>
</dbReference>
<feature type="region of interest" description="Disordered" evidence="9">
    <location>
        <begin position="57"/>
        <end position="86"/>
    </location>
</feature>
<keyword evidence="6 10" id="KW-0472">Membrane</keyword>
<dbReference type="InterPro" id="IPR000757">
    <property type="entry name" value="Beta-glucanase-like"/>
</dbReference>
<dbReference type="Pfam" id="PF03935">
    <property type="entry name" value="SKN1_KRE6_Sbg1"/>
    <property type="match status" value="1"/>
</dbReference>
<comment type="similarity">
    <text evidence="2">Belongs to the SKN1/KRE6 family.</text>
</comment>
<dbReference type="PROSITE" id="PS51762">
    <property type="entry name" value="GH16_2"/>
    <property type="match status" value="1"/>
</dbReference>
<protein>
    <submittedName>
        <fullName evidence="12">Beta-glucan synthesis-associated</fullName>
    </submittedName>
</protein>
<feature type="compositionally biased region" description="Low complexity" evidence="9">
    <location>
        <begin position="15"/>
        <end position="34"/>
    </location>
</feature>
<dbReference type="EMBL" id="JACAZH010000019">
    <property type="protein sequence ID" value="KAF7346106.1"/>
    <property type="molecule type" value="Genomic_DNA"/>
</dbReference>
<name>A0A8H7CS38_9AGAR</name>
<accession>A0A8H7CS38</accession>
<comment type="caution">
    <text evidence="12">The sequence shown here is derived from an EMBL/GenBank/DDBJ whole genome shotgun (WGS) entry which is preliminary data.</text>
</comment>
<dbReference type="PANTHER" id="PTHR31361:SF15">
    <property type="entry name" value="GH16 DOMAIN-CONTAINING PROTEIN"/>
    <property type="match status" value="1"/>
</dbReference>
<keyword evidence="7" id="KW-0325">Glycoprotein</keyword>
<dbReference type="Gene3D" id="2.60.120.200">
    <property type="match status" value="1"/>
</dbReference>
<dbReference type="GO" id="GO:0015926">
    <property type="term" value="F:glucosidase activity"/>
    <property type="evidence" value="ECO:0007669"/>
    <property type="project" value="TreeGrafter"/>
</dbReference>
<dbReference type="GO" id="GO:0005886">
    <property type="term" value="C:plasma membrane"/>
    <property type="evidence" value="ECO:0007669"/>
    <property type="project" value="TreeGrafter"/>
</dbReference>
<evidence type="ECO:0000256" key="9">
    <source>
        <dbReference type="SAM" id="MobiDB-lite"/>
    </source>
</evidence>
<comment type="subcellular location">
    <subcellularLocation>
        <location evidence="1">Membrane</location>
        <topology evidence="1">Single-pass type II membrane protein</topology>
    </subcellularLocation>
</comment>
<evidence type="ECO:0000256" key="3">
    <source>
        <dbReference type="ARBA" id="ARBA00022692"/>
    </source>
</evidence>
<evidence type="ECO:0000313" key="12">
    <source>
        <dbReference type="EMBL" id="KAF7346106.1"/>
    </source>
</evidence>
<feature type="region of interest" description="Disordered" evidence="9">
    <location>
        <begin position="1"/>
        <end position="41"/>
    </location>
</feature>
<dbReference type="GO" id="GO:0031505">
    <property type="term" value="P:fungal-type cell wall organization"/>
    <property type="evidence" value="ECO:0007669"/>
    <property type="project" value="TreeGrafter"/>
</dbReference>
<dbReference type="GO" id="GO:0006078">
    <property type="term" value="P:(1-&gt;6)-beta-D-glucan biosynthetic process"/>
    <property type="evidence" value="ECO:0007669"/>
    <property type="project" value="TreeGrafter"/>
</dbReference>
<dbReference type="InterPro" id="IPR005629">
    <property type="entry name" value="Skn1/Kre6/Sbg1"/>
</dbReference>
<evidence type="ECO:0000313" key="13">
    <source>
        <dbReference type="Proteomes" id="UP000623467"/>
    </source>
</evidence>
<organism evidence="12 13">
    <name type="scientific">Mycena sanguinolenta</name>
    <dbReference type="NCBI Taxonomy" id="230812"/>
    <lineage>
        <taxon>Eukaryota</taxon>
        <taxon>Fungi</taxon>
        <taxon>Dikarya</taxon>
        <taxon>Basidiomycota</taxon>
        <taxon>Agaricomycotina</taxon>
        <taxon>Agaricomycetes</taxon>
        <taxon>Agaricomycetidae</taxon>
        <taxon>Agaricales</taxon>
        <taxon>Marasmiineae</taxon>
        <taxon>Mycenaceae</taxon>
        <taxon>Mycena</taxon>
    </lineage>
</organism>
<evidence type="ECO:0000256" key="5">
    <source>
        <dbReference type="ARBA" id="ARBA00022989"/>
    </source>
</evidence>
<evidence type="ECO:0000259" key="11">
    <source>
        <dbReference type="PROSITE" id="PS51762"/>
    </source>
</evidence>
<keyword evidence="3 10" id="KW-0812">Transmembrane</keyword>
<dbReference type="OrthoDB" id="412647at2759"/>
<feature type="transmembrane region" description="Helical" evidence="10">
    <location>
        <begin position="112"/>
        <end position="135"/>
    </location>
</feature>
<feature type="compositionally biased region" description="Polar residues" evidence="9">
    <location>
        <begin position="72"/>
        <end position="83"/>
    </location>
</feature>
<proteinExistence type="inferred from homology"/>
<feature type="domain" description="GH16" evidence="11">
    <location>
        <begin position="160"/>
        <end position="561"/>
    </location>
</feature>
<keyword evidence="4" id="KW-0735">Signal-anchor</keyword>
<dbReference type="FunFam" id="2.60.120.200:FF:000140">
    <property type="entry name" value="Beta-glucan synthesis-associated protein"/>
    <property type="match status" value="1"/>
</dbReference>
<keyword evidence="8" id="KW-0961">Cell wall biogenesis/degradation</keyword>
<dbReference type="SUPFAM" id="SSF49899">
    <property type="entry name" value="Concanavalin A-like lectins/glucanases"/>
    <property type="match status" value="1"/>
</dbReference>
<keyword evidence="5 10" id="KW-1133">Transmembrane helix</keyword>